<organism evidence="1 2">
    <name type="scientific">Ooceraea biroi</name>
    <name type="common">Clonal raider ant</name>
    <name type="synonym">Cerapachys biroi</name>
    <dbReference type="NCBI Taxonomy" id="2015173"/>
    <lineage>
        <taxon>Eukaryota</taxon>
        <taxon>Metazoa</taxon>
        <taxon>Ecdysozoa</taxon>
        <taxon>Arthropoda</taxon>
        <taxon>Hexapoda</taxon>
        <taxon>Insecta</taxon>
        <taxon>Pterygota</taxon>
        <taxon>Neoptera</taxon>
        <taxon>Endopterygota</taxon>
        <taxon>Hymenoptera</taxon>
        <taxon>Apocrita</taxon>
        <taxon>Aculeata</taxon>
        <taxon>Formicoidea</taxon>
        <taxon>Formicidae</taxon>
        <taxon>Dorylinae</taxon>
        <taxon>Ooceraea</taxon>
    </lineage>
</organism>
<evidence type="ECO:0000313" key="2">
    <source>
        <dbReference type="Proteomes" id="UP000053097"/>
    </source>
</evidence>
<name>A0A026VYI0_OOCBI</name>
<protein>
    <submittedName>
        <fullName evidence="1">Uncharacterized protein</fullName>
    </submittedName>
</protein>
<feature type="non-terminal residue" evidence="1">
    <location>
        <position position="1"/>
    </location>
</feature>
<dbReference type="EMBL" id="KK107570">
    <property type="protein sequence ID" value="EZA48827.1"/>
    <property type="molecule type" value="Genomic_DNA"/>
</dbReference>
<reference evidence="1 2" key="1">
    <citation type="journal article" date="2014" name="Curr. Biol.">
        <title>The genome of the clonal raider ant Cerapachys biroi.</title>
        <authorList>
            <person name="Oxley P.R."/>
            <person name="Ji L."/>
            <person name="Fetter-Pruneda I."/>
            <person name="McKenzie S.K."/>
            <person name="Li C."/>
            <person name="Hu H."/>
            <person name="Zhang G."/>
            <person name="Kronauer D.J."/>
        </authorList>
    </citation>
    <scope>NUCLEOTIDE SEQUENCE [LARGE SCALE GENOMIC DNA]</scope>
</reference>
<keyword evidence="2" id="KW-1185">Reference proteome</keyword>
<evidence type="ECO:0000313" key="1">
    <source>
        <dbReference type="EMBL" id="EZA48827.1"/>
    </source>
</evidence>
<sequence length="89" mass="9686">DSPLLVTGRKTINAATSPKVVDKRERSERRPEAFCTVSSTLFVSDSRLVRLTRSEYPPVSSVVQNNDAGQVTPDGLKQAVEHDDLGECG</sequence>
<proteinExistence type="predicted"/>
<gene>
    <name evidence="1" type="ORF">X777_12743</name>
</gene>
<accession>A0A026VYI0</accession>
<dbReference type="Proteomes" id="UP000053097">
    <property type="component" value="Unassembled WGS sequence"/>
</dbReference>
<dbReference type="AlphaFoldDB" id="A0A026VYI0"/>
<feature type="non-terminal residue" evidence="1">
    <location>
        <position position="89"/>
    </location>
</feature>